<protein>
    <submittedName>
        <fullName evidence="2">IPT/TIG domain-containing protein</fullName>
    </submittedName>
</protein>
<dbReference type="Proteomes" id="UP001354649">
    <property type="component" value="Unassembled WGS sequence"/>
</dbReference>
<dbReference type="SUPFAM" id="SSF81296">
    <property type="entry name" value="E set domains"/>
    <property type="match status" value="4"/>
</dbReference>
<gene>
    <name evidence="2" type="ORF">V2K49_41825</name>
</gene>
<accession>A0ABD5JQT8</accession>
<proteinExistence type="predicted"/>
<dbReference type="InterPro" id="IPR014756">
    <property type="entry name" value="Ig_E-set"/>
</dbReference>
<feature type="domain" description="IPT/TIG" evidence="1">
    <location>
        <begin position="292"/>
        <end position="355"/>
    </location>
</feature>
<dbReference type="EMBL" id="JAZBJQ010000047">
    <property type="protein sequence ID" value="MEE4589479.1"/>
    <property type="molecule type" value="Genomic_DNA"/>
</dbReference>
<dbReference type="PANTHER" id="PTHR22625">
    <property type="entry name" value="PLEXIN"/>
    <property type="match status" value="1"/>
</dbReference>
<evidence type="ECO:0000313" key="3">
    <source>
        <dbReference type="Proteomes" id="UP001354649"/>
    </source>
</evidence>
<dbReference type="Gene3D" id="2.60.40.10">
    <property type="entry name" value="Immunoglobulins"/>
    <property type="match status" value="4"/>
</dbReference>
<dbReference type="SMART" id="SM00429">
    <property type="entry name" value="IPT"/>
    <property type="match status" value="4"/>
</dbReference>
<evidence type="ECO:0000259" key="1">
    <source>
        <dbReference type="SMART" id="SM00429"/>
    </source>
</evidence>
<comment type="caution">
    <text evidence="2">The sequence shown here is derived from an EMBL/GenBank/DDBJ whole genome shotgun (WGS) entry which is preliminary data.</text>
</comment>
<organism evidence="2 3">
    <name type="scientific">Streptomyces antimycoticus</name>
    <dbReference type="NCBI Taxonomy" id="68175"/>
    <lineage>
        <taxon>Bacteria</taxon>
        <taxon>Bacillati</taxon>
        <taxon>Actinomycetota</taxon>
        <taxon>Actinomycetes</taxon>
        <taxon>Kitasatosporales</taxon>
        <taxon>Streptomycetaceae</taxon>
        <taxon>Streptomyces</taxon>
        <taxon>Streptomyces violaceusniger group</taxon>
    </lineage>
</organism>
<dbReference type="InterPro" id="IPR013783">
    <property type="entry name" value="Ig-like_fold"/>
</dbReference>
<dbReference type="AlphaFoldDB" id="A0ABD5JQT8"/>
<feature type="domain" description="IPT/TIG" evidence="1">
    <location>
        <begin position="128"/>
        <end position="206"/>
    </location>
</feature>
<reference evidence="2 3" key="1">
    <citation type="submission" date="2023-11" db="EMBL/GenBank/DDBJ databases">
        <title>30 novel species of actinomycetes from the DSMZ collection.</title>
        <authorList>
            <person name="Nouioui I."/>
        </authorList>
    </citation>
    <scope>NUCLEOTIDE SEQUENCE [LARGE SCALE GENOMIC DNA]</scope>
    <source>
        <strain evidence="2 3">DSM 41602</strain>
    </source>
</reference>
<feature type="domain" description="IPT/TIG" evidence="1">
    <location>
        <begin position="208"/>
        <end position="290"/>
    </location>
</feature>
<name>A0ABD5JQT8_9ACTN</name>
<dbReference type="Pfam" id="PF01833">
    <property type="entry name" value="TIG"/>
    <property type="match status" value="4"/>
</dbReference>
<dbReference type="CDD" id="cd00102">
    <property type="entry name" value="IPT"/>
    <property type="match status" value="3"/>
</dbReference>
<dbReference type="InterPro" id="IPR002909">
    <property type="entry name" value="IPT_dom"/>
</dbReference>
<evidence type="ECO:0000313" key="2">
    <source>
        <dbReference type="EMBL" id="MEE4589479.1"/>
    </source>
</evidence>
<dbReference type="GO" id="GO:0005975">
    <property type="term" value="P:carbohydrate metabolic process"/>
    <property type="evidence" value="ECO:0007669"/>
    <property type="project" value="UniProtKB-ARBA"/>
</dbReference>
<sequence>MLTLLFPPEDQVAHIHLGLRCERSQVVDRPPLSNSFAGKEAPAMVAPTITSLSPLSGTTAGGNPVVLKGKNFNTPAVTSVTFDGNSATFTINSDEQITATAPTHPAGSVTVTVTNANGSATAGYSYGSGLTLSPTQGPTGGGTVVDIYGMGLAGANSVLFGCTAARSFTQLSATHLQAVSPAGGGEVHVVVMAKGTASAPAYFYYIPAPFTSGINPVAGPLARGTAVTITGQNLYTTTAVTFGGIPATSFAVVSDSQVTAVPPARAAPGSVQVKVTTAGGVAGNLSFTYDTTPTISGLSPSSGSTNGGDTITINGTNLADTKAVTFGGNPAHFGVIDSNTVTAITPPPAPQDPPT</sequence>
<feature type="domain" description="IPT/TIG" evidence="1">
    <location>
        <begin position="46"/>
        <end position="127"/>
    </location>
</feature>
<dbReference type="InterPro" id="IPR031148">
    <property type="entry name" value="Plexin"/>
</dbReference>
<dbReference type="PANTHER" id="PTHR22625:SF70">
    <property type="entry name" value="PLEXIN A, ISOFORM A"/>
    <property type="match status" value="1"/>
</dbReference>